<proteinExistence type="inferred from homology"/>
<evidence type="ECO:0000256" key="5">
    <source>
        <dbReference type="ARBA" id="ARBA00023027"/>
    </source>
</evidence>
<dbReference type="Gene3D" id="3.20.170.30">
    <property type="match status" value="1"/>
</dbReference>
<evidence type="ECO:0000256" key="1">
    <source>
        <dbReference type="ARBA" id="ARBA00003343"/>
    </source>
</evidence>
<dbReference type="PANTHER" id="PTHR12684">
    <property type="entry name" value="PUTATIVE PHOSPHOTRANSFERASE"/>
    <property type="match status" value="1"/>
</dbReference>
<organism evidence="8">
    <name type="scientific">Tetraselmis sp. GSL018</name>
    <dbReference type="NCBI Taxonomy" id="582737"/>
    <lineage>
        <taxon>Eukaryota</taxon>
        <taxon>Viridiplantae</taxon>
        <taxon>Chlorophyta</taxon>
        <taxon>core chlorophytes</taxon>
        <taxon>Chlorodendrophyceae</taxon>
        <taxon>Chlorodendrales</taxon>
        <taxon>Chlorodendraceae</taxon>
        <taxon>Tetraselmis</taxon>
    </lineage>
</organism>
<evidence type="ECO:0000256" key="4">
    <source>
        <dbReference type="ARBA" id="ARBA00022679"/>
    </source>
</evidence>
<accession>A0A061RJ36</accession>
<feature type="region of interest" description="Disordered" evidence="7">
    <location>
        <begin position="213"/>
        <end position="244"/>
    </location>
</feature>
<keyword evidence="5" id="KW-0520">NAD</keyword>
<evidence type="ECO:0000256" key="3">
    <source>
        <dbReference type="ARBA" id="ARBA00012007"/>
    </source>
</evidence>
<dbReference type="GO" id="GO:0000215">
    <property type="term" value="F:tRNA 2'-phosphotransferase activity"/>
    <property type="evidence" value="ECO:0007669"/>
    <property type="project" value="UniProtKB-EC"/>
</dbReference>
<dbReference type="AlphaFoldDB" id="A0A061RJ36"/>
<dbReference type="InterPro" id="IPR042080">
    <property type="entry name" value="RNA_2'-PTrans_N"/>
</dbReference>
<comment type="function">
    <text evidence="1">Catalyzes the last step of tRNA splicing, the transfer of the splice junction 2'-phosphate from ligated tRNA to NAD to produce ADP-ribose 1''-2'' cyclic phosphate.</text>
</comment>
<gene>
    <name evidence="8" type="primary">TRPT1</name>
    <name evidence="8" type="ORF">TSPGSL018_3400</name>
</gene>
<feature type="compositionally biased region" description="Basic and acidic residues" evidence="7">
    <location>
        <begin position="213"/>
        <end position="232"/>
    </location>
</feature>
<dbReference type="PANTHER" id="PTHR12684:SF2">
    <property type="entry name" value="TRNA 2'-PHOSPHOTRANSFERASE 1"/>
    <property type="match status" value="1"/>
</dbReference>
<evidence type="ECO:0000256" key="7">
    <source>
        <dbReference type="SAM" id="MobiDB-lite"/>
    </source>
</evidence>
<evidence type="ECO:0000313" key="8">
    <source>
        <dbReference type="EMBL" id="JAC70769.1"/>
    </source>
</evidence>
<dbReference type="Pfam" id="PF01885">
    <property type="entry name" value="PTS_2-RNA"/>
    <property type="match status" value="1"/>
</dbReference>
<dbReference type="Gene3D" id="1.10.10.970">
    <property type="entry name" value="RNA 2'-phosphotransferase, Tpt1/KptA family, N-terminal domain"/>
    <property type="match status" value="1"/>
</dbReference>
<dbReference type="EC" id="2.7.1.160" evidence="3"/>
<reference evidence="8" key="1">
    <citation type="submission" date="2014-05" db="EMBL/GenBank/DDBJ databases">
        <title>The transcriptome of the halophilic microalga Tetraselmis sp. GSL018 isolated from the Great Salt Lake, Utah.</title>
        <authorList>
            <person name="Jinkerson R.E."/>
            <person name="D'Adamo S."/>
            <person name="Posewitz M.C."/>
        </authorList>
    </citation>
    <scope>NUCLEOTIDE SEQUENCE</scope>
    <source>
        <strain evidence="8">GSL018</strain>
    </source>
</reference>
<keyword evidence="4 8" id="KW-0808">Transferase</keyword>
<dbReference type="GO" id="GO:0006388">
    <property type="term" value="P:tRNA splicing, via endonucleolytic cleavage and ligation"/>
    <property type="evidence" value="ECO:0007669"/>
    <property type="project" value="TreeGrafter"/>
</dbReference>
<name>A0A061RJ36_9CHLO</name>
<dbReference type="EMBL" id="GBEZ01015390">
    <property type="protein sequence ID" value="JAC70769.1"/>
    <property type="molecule type" value="Transcribed_RNA"/>
</dbReference>
<dbReference type="InterPro" id="IPR002745">
    <property type="entry name" value="Ptrans_KptA/Tpt1"/>
</dbReference>
<evidence type="ECO:0000256" key="2">
    <source>
        <dbReference type="ARBA" id="ARBA00009836"/>
    </source>
</evidence>
<comment type="catalytic activity">
    <reaction evidence="6">
        <text>2'-phospho-[ligated tRNA] + NAD(+) = mature tRNA + ADP-alpha-D-ribose 1'',2''-cyclic phosphate + nicotinamide</text>
        <dbReference type="Rhea" id="RHEA:23324"/>
        <dbReference type="Rhea" id="RHEA-COMP:11106"/>
        <dbReference type="Rhea" id="RHEA-COMP:11107"/>
        <dbReference type="ChEBI" id="CHEBI:17154"/>
        <dbReference type="ChEBI" id="CHEBI:57540"/>
        <dbReference type="ChEBI" id="CHEBI:76596"/>
        <dbReference type="ChEBI" id="CHEBI:82883"/>
        <dbReference type="ChEBI" id="CHEBI:85027"/>
        <dbReference type="EC" id="2.7.1.160"/>
    </reaction>
</comment>
<dbReference type="SUPFAM" id="SSF56399">
    <property type="entry name" value="ADP-ribosylation"/>
    <property type="match status" value="1"/>
</dbReference>
<dbReference type="InterPro" id="IPR042081">
    <property type="entry name" value="RNA_2'-PTrans_C"/>
</dbReference>
<protein>
    <recommendedName>
        <fullName evidence="3">2'-phosphotransferase</fullName>
        <ecNumber evidence="3">2.7.1.160</ecNumber>
    </recommendedName>
</protein>
<comment type="similarity">
    <text evidence="2">Belongs to the KptA/TPT1 family.</text>
</comment>
<evidence type="ECO:0000256" key="6">
    <source>
        <dbReference type="ARBA" id="ARBA00047949"/>
    </source>
</evidence>
<sequence>MGWRAKMNRKSEKKTDVVKLSKKLSYVLRHSAQACGLVVRPDGYVKLDDLLKIPSFSGVSLSSVRQVVESNDKQRFSILQEPGGALFIRANQGHTMACIDEELLLRLLSEPKDSPPIAFHGTYRRYVPQIMEGGLRSMGRTHVHLARDLPEAGNVISGMRASAEVVVCVDIHRAISDGLRVFESANGVILCREIPPRYFRSVIDRKTGEELLKHSTAEGTRESNEDVDRLHDGGAQGQARRPPC</sequence>